<accession>A0ABS7NIE1</accession>
<dbReference type="EMBL" id="JAHVJA010000008">
    <property type="protein sequence ID" value="MBY6140973.1"/>
    <property type="molecule type" value="Genomic_DNA"/>
</dbReference>
<reference evidence="2 3" key="1">
    <citation type="submission" date="2021-06" db="EMBL/GenBank/DDBJ databases">
        <title>50 bacteria genomes isolated from Dapeng, Shenzhen, China.</title>
        <authorList>
            <person name="Zheng W."/>
            <person name="Yu S."/>
            <person name="Huang Y."/>
        </authorList>
    </citation>
    <scope>NUCLEOTIDE SEQUENCE [LARGE SCALE GENOMIC DNA]</scope>
    <source>
        <strain evidence="2 3">DP1N14-2</strain>
    </source>
</reference>
<dbReference type="RefSeq" id="WP_222509085.1">
    <property type="nucleotide sequence ID" value="NZ_JAHVJA010000008.1"/>
</dbReference>
<keyword evidence="3" id="KW-1185">Reference proteome</keyword>
<feature type="transmembrane region" description="Helical" evidence="1">
    <location>
        <begin position="415"/>
        <end position="433"/>
    </location>
</feature>
<evidence type="ECO:0000313" key="3">
    <source>
        <dbReference type="Proteomes" id="UP000766629"/>
    </source>
</evidence>
<feature type="transmembrane region" description="Helical" evidence="1">
    <location>
        <begin position="6"/>
        <end position="21"/>
    </location>
</feature>
<keyword evidence="1" id="KW-1133">Transmembrane helix</keyword>
<feature type="transmembrane region" description="Helical" evidence="1">
    <location>
        <begin position="70"/>
        <end position="89"/>
    </location>
</feature>
<comment type="caution">
    <text evidence="2">The sequence shown here is derived from an EMBL/GenBank/DDBJ whole genome shotgun (WGS) entry which is preliminary data.</text>
</comment>
<feature type="transmembrane region" description="Helical" evidence="1">
    <location>
        <begin position="153"/>
        <end position="172"/>
    </location>
</feature>
<keyword evidence="1" id="KW-0472">Membrane</keyword>
<protein>
    <submittedName>
        <fullName evidence="2">Oligosaccharide repeat unit polymerase</fullName>
    </submittedName>
</protein>
<feature type="transmembrane region" description="Helical" evidence="1">
    <location>
        <begin position="181"/>
        <end position="199"/>
    </location>
</feature>
<proteinExistence type="predicted"/>
<keyword evidence="1" id="KW-0812">Transmembrane</keyword>
<name>A0ABS7NIE1_9RHOB</name>
<feature type="transmembrane region" description="Helical" evidence="1">
    <location>
        <begin position="110"/>
        <end position="133"/>
    </location>
</feature>
<evidence type="ECO:0000256" key="1">
    <source>
        <dbReference type="SAM" id="Phobius"/>
    </source>
</evidence>
<gene>
    <name evidence="2" type="ORF">KUV26_16155</name>
</gene>
<dbReference type="NCBIfam" id="TIGR04370">
    <property type="entry name" value="glyco_rpt_poly"/>
    <property type="match status" value="1"/>
</dbReference>
<organism evidence="2 3">
    <name type="scientific">Leisingera daeponensis</name>
    <dbReference type="NCBI Taxonomy" id="405746"/>
    <lineage>
        <taxon>Bacteria</taxon>
        <taxon>Pseudomonadati</taxon>
        <taxon>Pseudomonadota</taxon>
        <taxon>Alphaproteobacteria</taxon>
        <taxon>Rhodobacterales</taxon>
        <taxon>Roseobacteraceae</taxon>
        <taxon>Leisingera</taxon>
    </lineage>
</organism>
<feature type="transmembrane region" description="Helical" evidence="1">
    <location>
        <begin position="357"/>
        <end position="380"/>
    </location>
</feature>
<dbReference type="Proteomes" id="UP000766629">
    <property type="component" value="Unassembled WGS sequence"/>
</dbReference>
<sequence>MAVDVWLAAVLVAAMLSYAVVRQHINLALFLTLMLLGVVFRFGYIDAGLITEGYFFREVRGKPADLLWSYQWLLIFTLAAFAAYGASGNGGRRAAQKLSNACKLPVRSDLAGVSVLAAAAMLAAAIMFIASLFGGLGNAIQFLSRRAGAGTAGLGFITLSLQFSFVFIGLAIHSARINRRFFLASAAMAMGLLQIWIIFATGSRGTAAINALGFSLFWFWTPQRPSQDGSARFGMRPRTALMLAAAGTVAVFLLVVVGGAIRDVAQGKSQSLDLAESFDGAALEFAAALPIVDLMSAVKTYVDYQGHDYGMQFINYLGRFIPRSIWTEKPDVFGVAMRVFFSGDRLSGVPPTMAGEWYIAFGGTGILLGGILLGFILRVCDKLWLLARTQSHAVIPAVFLTGTVPVRMVREGMEIGVFFLIYITAAFILFRFISRLKAKRQPAL</sequence>
<feature type="transmembrane region" description="Helical" evidence="1">
    <location>
        <begin position="241"/>
        <end position="261"/>
    </location>
</feature>
<feature type="transmembrane region" description="Helical" evidence="1">
    <location>
        <begin position="28"/>
        <end position="50"/>
    </location>
</feature>
<evidence type="ECO:0000313" key="2">
    <source>
        <dbReference type="EMBL" id="MBY6140973.1"/>
    </source>
</evidence>